<proteinExistence type="inferred from homology"/>
<dbReference type="GO" id="GO:0102130">
    <property type="term" value="F:malonyl-CoA methyltransferase activity"/>
    <property type="evidence" value="ECO:0007669"/>
    <property type="project" value="UniProtKB-EC"/>
</dbReference>
<comment type="function">
    <text evidence="5">Converts the free carboxyl group of a malonyl-thioester to its methyl ester by transfer of a methyl group from S-adenosyl-L-methionine (SAM). It allows to synthesize pimeloyl-ACP via the fatty acid synthetic pathway.</text>
</comment>
<comment type="similarity">
    <text evidence="5">Belongs to the methyltransferase superfamily.</text>
</comment>
<keyword evidence="3 5" id="KW-0949">S-adenosyl-L-methionine</keyword>
<dbReference type="AlphaFoldDB" id="A0A840UPD8"/>
<organism evidence="7 8">
    <name type="scientific">Pectinatus brassicae</name>
    <dbReference type="NCBI Taxonomy" id="862415"/>
    <lineage>
        <taxon>Bacteria</taxon>
        <taxon>Bacillati</taxon>
        <taxon>Bacillota</taxon>
        <taxon>Negativicutes</taxon>
        <taxon>Selenomonadales</taxon>
        <taxon>Selenomonadaceae</taxon>
        <taxon>Pectinatus</taxon>
    </lineage>
</organism>
<comment type="pathway">
    <text evidence="5">Cofactor biosynthesis; biotin biosynthesis.</text>
</comment>
<comment type="caution">
    <text evidence="7">The sequence shown here is derived from an EMBL/GenBank/DDBJ whole genome shotgun (WGS) entry which is preliminary data.</text>
</comment>
<evidence type="ECO:0000313" key="7">
    <source>
        <dbReference type="EMBL" id="MBB5336072.1"/>
    </source>
</evidence>
<evidence type="ECO:0000256" key="3">
    <source>
        <dbReference type="ARBA" id="ARBA00022691"/>
    </source>
</evidence>
<dbReference type="CDD" id="cd02440">
    <property type="entry name" value="AdoMet_MTases"/>
    <property type="match status" value="1"/>
</dbReference>
<keyword evidence="8" id="KW-1185">Reference proteome</keyword>
<evidence type="ECO:0000256" key="5">
    <source>
        <dbReference type="HAMAP-Rule" id="MF_00835"/>
    </source>
</evidence>
<name>A0A840UPD8_9FIRM</name>
<dbReference type="SUPFAM" id="SSF53335">
    <property type="entry name" value="S-adenosyl-L-methionine-dependent methyltransferases"/>
    <property type="match status" value="1"/>
</dbReference>
<dbReference type="GO" id="GO:0032259">
    <property type="term" value="P:methylation"/>
    <property type="evidence" value="ECO:0007669"/>
    <property type="project" value="UniProtKB-KW"/>
</dbReference>
<sequence length="264" mass="30151">MLNKLRLTEHFSQAAAEYDEYANVQKKMADYLISLSSPSKKITTILEIGCGTGLLTKKIAAAFPAAAILATDISPAMLAYAKKQLSNYDNIQFQVQDGEKISDSNKYDLIISNAVFQWFTNYETAFTAIYNSLKPKGQLFFSTFGPNTFKELHHSFHTACAQNLFSQQWKISPDFYSINDLAYYLKNAGFTNSFETLTYTEYFSTVREFLRSVKKVGANNSSKSSYIHTNRKIMLDMLQLYETNYKFHDKVPATYETIFVHSQK</sequence>
<keyword evidence="2 5" id="KW-0808">Transferase</keyword>
<gene>
    <name evidence="5" type="primary">bioC</name>
    <name evidence="7" type="ORF">HNR32_001216</name>
</gene>
<evidence type="ECO:0000256" key="2">
    <source>
        <dbReference type="ARBA" id="ARBA00022679"/>
    </source>
</evidence>
<dbReference type="Gene3D" id="3.40.50.150">
    <property type="entry name" value="Vaccinia Virus protein VP39"/>
    <property type="match status" value="1"/>
</dbReference>
<dbReference type="NCBIfam" id="TIGR02072">
    <property type="entry name" value="BioC"/>
    <property type="match status" value="1"/>
</dbReference>
<dbReference type="InterPro" id="IPR029063">
    <property type="entry name" value="SAM-dependent_MTases_sf"/>
</dbReference>
<dbReference type="RefSeq" id="WP_183860679.1">
    <property type="nucleotide sequence ID" value="NZ_JACHFH010000012.1"/>
</dbReference>
<dbReference type="EC" id="2.1.1.197" evidence="5"/>
<comment type="catalytic activity">
    <reaction evidence="5">
        <text>malonyl-[ACP] + S-adenosyl-L-methionine = malonyl-[ACP] methyl ester + S-adenosyl-L-homocysteine</text>
        <dbReference type="Rhea" id="RHEA:17105"/>
        <dbReference type="Rhea" id="RHEA-COMP:9623"/>
        <dbReference type="Rhea" id="RHEA-COMP:9954"/>
        <dbReference type="ChEBI" id="CHEBI:57856"/>
        <dbReference type="ChEBI" id="CHEBI:59789"/>
        <dbReference type="ChEBI" id="CHEBI:78449"/>
        <dbReference type="ChEBI" id="CHEBI:78845"/>
        <dbReference type="EC" id="2.1.1.197"/>
    </reaction>
</comment>
<evidence type="ECO:0000259" key="6">
    <source>
        <dbReference type="Pfam" id="PF13649"/>
    </source>
</evidence>
<protein>
    <recommendedName>
        <fullName evidence="5">Malonyl-[acyl-carrier protein] O-methyltransferase</fullName>
        <shortName evidence="5">Malonyl-ACP O-methyltransferase</shortName>
        <ecNumber evidence="5">2.1.1.197</ecNumber>
    </recommendedName>
    <alternativeName>
        <fullName evidence="5">Biotin synthesis protein BioC</fullName>
    </alternativeName>
</protein>
<keyword evidence="1 5" id="KW-0489">Methyltransferase</keyword>
<dbReference type="GO" id="GO:0010340">
    <property type="term" value="F:carboxyl-O-methyltransferase activity"/>
    <property type="evidence" value="ECO:0007669"/>
    <property type="project" value="UniProtKB-UniRule"/>
</dbReference>
<dbReference type="Pfam" id="PF13649">
    <property type="entry name" value="Methyltransf_25"/>
    <property type="match status" value="1"/>
</dbReference>
<dbReference type="GO" id="GO:0009102">
    <property type="term" value="P:biotin biosynthetic process"/>
    <property type="evidence" value="ECO:0007669"/>
    <property type="project" value="UniProtKB-UniRule"/>
</dbReference>
<dbReference type="InterPro" id="IPR011814">
    <property type="entry name" value="BioC"/>
</dbReference>
<feature type="domain" description="Methyltransferase" evidence="6">
    <location>
        <begin position="45"/>
        <end position="137"/>
    </location>
</feature>
<accession>A0A840UPD8</accession>
<dbReference type="UniPathway" id="UPA00078"/>
<reference evidence="7 8" key="1">
    <citation type="submission" date="2020-08" db="EMBL/GenBank/DDBJ databases">
        <title>Genomic Encyclopedia of Type Strains, Phase IV (KMG-IV): sequencing the most valuable type-strain genomes for metagenomic binning, comparative biology and taxonomic classification.</title>
        <authorList>
            <person name="Goeker M."/>
        </authorList>
    </citation>
    <scope>NUCLEOTIDE SEQUENCE [LARGE SCALE GENOMIC DNA]</scope>
    <source>
        <strain evidence="7 8">DSM 24661</strain>
    </source>
</reference>
<evidence type="ECO:0000256" key="1">
    <source>
        <dbReference type="ARBA" id="ARBA00022603"/>
    </source>
</evidence>
<evidence type="ECO:0000313" key="8">
    <source>
        <dbReference type="Proteomes" id="UP000559117"/>
    </source>
</evidence>
<evidence type="ECO:0000256" key="4">
    <source>
        <dbReference type="ARBA" id="ARBA00022756"/>
    </source>
</evidence>
<keyword evidence="4 5" id="KW-0093">Biotin biosynthesis</keyword>
<dbReference type="Proteomes" id="UP000559117">
    <property type="component" value="Unassembled WGS sequence"/>
</dbReference>
<dbReference type="HAMAP" id="MF_00835">
    <property type="entry name" value="BioC"/>
    <property type="match status" value="1"/>
</dbReference>
<dbReference type="InterPro" id="IPR041698">
    <property type="entry name" value="Methyltransf_25"/>
</dbReference>
<dbReference type="PANTHER" id="PTHR43861">
    <property type="entry name" value="TRANS-ACONITATE 2-METHYLTRANSFERASE-RELATED"/>
    <property type="match status" value="1"/>
</dbReference>
<dbReference type="EMBL" id="JACHFH010000012">
    <property type="protein sequence ID" value="MBB5336072.1"/>
    <property type="molecule type" value="Genomic_DNA"/>
</dbReference>